<evidence type="ECO:0000256" key="1">
    <source>
        <dbReference type="ARBA" id="ARBA00004496"/>
    </source>
</evidence>
<gene>
    <name evidence="5 9" type="primary">recX</name>
    <name evidence="9" type="ORF">RNAN_2465</name>
</gene>
<evidence type="ECO:0000259" key="7">
    <source>
        <dbReference type="Pfam" id="PF21981"/>
    </source>
</evidence>
<dbReference type="AlphaFoldDB" id="I1DZI1"/>
<comment type="similarity">
    <text evidence="2 5">Belongs to the RecX family.</text>
</comment>
<dbReference type="Pfam" id="PF02631">
    <property type="entry name" value="RecX_HTH2"/>
    <property type="match status" value="1"/>
</dbReference>
<dbReference type="Pfam" id="PF21982">
    <property type="entry name" value="RecX_HTH1"/>
    <property type="match status" value="1"/>
</dbReference>
<evidence type="ECO:0000259" key="6">
    <source>
        <dbReference type="Pfam" id="PF02631"/>
    </source>
</evidence>
<dbReference type="STRING" id="562729.RNAN_2465"/>
<dbReference type="InterPro" id="IPR003783">
    <property type="entry name" value="Regulatory_RecX"/>
</dbReference>
<dbReference type="EMBL" id="BAFK01000013">
    <property type="protein sequence ID" value="GAB59459.1"/>
    <property type="molecule type" value="Genomic_DNA"/>
</dbReference>
<name>I1DZI1_9GAMM</name>
<dbReference type="PANTHER" id="PTHR33602:SF1">
    <property type="entry name" value="REGULATORY PROTEIN RECX FAMILY PROTEIN"/>
    <property type="match status" value="1"/>
</dbReference>
<sequence length="152" mass="17744">MSVTAPDISTLKQAALNWLSRRDYSEAQLKTRLQRIGGEPAPVQQVLDWCKAQNYLNQQRFVQMLLRSRANKGYGLAYIIQECRQQQISRQQVLDCASELELDWFALARQQYLKKYGLSAVTDYKDKVKRMAYLQRRGFSSEQIEFAINQTE</sequence>
<reference evidence="9 10" key="1">
    <citation type="journal article" date="2012" name="J. Bacteriol.">
        <title>Genome Sequence of the Protease-Producing Bacterium Rheinheimera nanhaiensis E407-8T, Isolated from Deep-Sea Sediment of the South China Sea.</title>
        <authorList>
            <person name="Zhang X.-Y."/>
            <person name="Zhang Y.-J."/>
            <person name="Qin Q.-L."/>
            <person name="Xie B.-B."/>
            <person name="Chen X.-L."/>
            <person name="Zhou B.-C."/>
            <person name="Zhang Y.-Z."/>
        </authorList>
    </citation>
    <scope>NUCLEOTIDE SEQUENCE [LARGE SCALE GENOMIC DNA]</scope>
    <source>
        <strain evidence="9 10">E407-8</strain>
    </source>
</reference>
<organism evidence="9 10">
    <name type="scientific">Rheinheimera nanhaiensis E407-8</name>
    <dbReference type="NCBI Taxonomy" id="562729"/>
    <lineage>
        <taxon>Bacteria</taxon>
        <taxon>Pseudomonadati</taxon>
        <taxon>Pseudomonadota</taxon>
        <taxon>Gammaproteobacteria</taxon>
        <taxon>Chromatiales</taxon>
        <taxon>Chromatiaceae</taxon>
        <taxon>Rheinheimera</taxon>
    </lineage>
</organism>
<feature type="domain" description="RecX second three-helical" evidence="6">
    <location>
        <begin position="59"/>
        <end position="91"/>
    </location>
</feature>
<evidence type="ECO:0000256" key="2">
    <source>
        <dbReference type="ARBA" id="ARBA00009695"/>
    </source>
</evidence>
<dbReference type="GO" id="GO:0006282">
    <property type="term" value="P:regulation of DNA repair"/>
    <property type="evidence" value="ECO:0007669"/>
    <property type="project" value="UniProtKB-UniRule"/>
</dbReference>
<dbReference type="Proteomes" id="UP000004374">
    <property type="component" value="Unassembled WGS sequence"/>
</dbReference>
<accession>I1DZI1</accession>
<dbReference type="Pfam" id="PF21981">
    <property type="entry name" value="RecX_HTH3"/>
    <property type="match status" value="1"/>
</dbReference>
<comment type="caution">
    <text evidence="9">The sequence shown here is derived from an EMBL/GenBank/DDBJ whole genome shotgun (WGS) entry which is preliminary data.</text>
</comment>
<evidence type="ECO:0000256" key="4">
    <source>
        <dbReference type="ARBA" id="ARBA00022490"/>
    </source>
</evidence>
<dbReference type="Gene3D" id="1.10.10.10">
    <property type="entry name" value="Winged helix-like DNA-binding domain superfamily/Winged helix DNA-binding domain"/>
    <property type="match status" value="3"/>
</dbReference>
<evidence type="ECO:0000256" key="5">
    <source>
        <dbReference type="HAMAP-Rule" id="MF_01114"/>
    </source>
</evidence>
<keyword evidence="10" id="KW-1185">Reference proteome</keyword>
<dbReference type="GO" id="GO:0005737">
    <property type="term" value="C:cytoplasm"/>
    <property type="evidence" value="ECO:0007669"/>
    <property type="project" value="UniProtKB-SubCell"/>
</dbReference>
<dbReference type="PANTHER" id="PTHR33602">
    <property type="entry name" value="REGULATORY PROTEIN RECX FAMILY PROTEIN"/>
    <property type="match status" value="1"/>
</dbReference>
<dbReference type="InterPro" id="IPR053926">
    <property type="entry name" value="RecX_HTH_1st"/>
</dbReference>
<dbReference type="InterPro" id="IPR053925">
    <property type="entry name" value="RecX_HTH_3rd"/>
</dbReference>
<evidence type="ECO:0000256" key="3">
    <source>
        <dbReference type="ARBA" id="ARBA00018111"/>
    </source>
</evidence>
<comment type="subcellular location">
    <subcellularLocation>
        <location evidence="1 5">Cytoplasm</location>
    </subcellularLocation>
</comment>
<comment type="function">
    <text evidence="5">Modulates RecA activity.</text>
</comment>
<proteinExistence type="inferred from homology"/>
<evidence type="ECO:0000259" key="8">
    <source>
        <dbReference type="Pfam" id="PF21982"/>
    </source>
</evidence>
<feature type="domain" description="RecX first three-helical" evidence="8">
    <location>
        <begin position="12"/>
        <end position="50"/>
    </location>
</feature>
<keyword evidence="4 5" id="KW-0963">Cytoplasm</keyword>
<dbReference type="HAMAP" id="MF_01114">
    <property type="entry name" value="RecX"/>
    <property type="match status" value="1"/>
</dbReference>
<feature type="domain" description="RecX third three-helical" evidence="7">
    <location>
        <begin position="103"/>
        <end position="148"/>
    </location>
</feature>
<evidence type="ECO:0000313" key="10">
    <source>
        <dbReference type="Proteomes" id="UP000004374"/>
    </source>
</evidence>
<dbReference type="InterPro" id="IPR053924">
    <property type="entry name" value="RecX_HTH_2nd"/>
</dbReference>
<evidence type="ECO:0000313" key="9">
    <source>
        <dbReference type="EMBL" id="GAB59459.1"/>
    </source>
</evidence>
<dbReference type="InterPro" id="IPR036388">
    <property type="entry name" value="WH-like_DNA-bd_sf"/>
</dbReference>
<protein>
    <recommendedName>
        <fullName evidence="3 5">Regulatory protein RecX</fullName>
    </recommendedName>
</protein>